<evidence type="ECO:0000313" key="2">
    <source>
        <dbReference type="EMBL" id="KAK7371930.1"/>
    </source>
</evidence>
<evidence type="ECO:0000256" key="1">
    <source>
        <dbReference type="SAM" id="MobiDB-lite"/>
    </source>
</evidence>
<proteinExistence type="predicted"/>
<keyword evidence="3" id="KW-1185">Reference proteome</keyword>
<dbReference type="AlphaFoldDB" id="A0AAN9RDJ8"/>
<protein>
    <submittedName>
        <fullName evidence="2">Uncharacterized protein</fullName>
    </submittedName>
</protein>
<feature type="compositionally biased region" description="Polar residues" evidence="1">
    <location>
        <begin position="90"/>
        <end position="99"/>
    </location>
</feature>
<dbReference type="EMBL" id="JAYMYR010000003">
    <property type="protein sequence ID" value="KAK7371930.1"/>
    <property type="molecule type" value="Genomic_DNA"/>
</dbReference>
<organism evidence="2 3">
    <name type="scientific">Phaseolus coccineus</name>
    <name type="common">Scarlet runner bean</name>
    <name type="synonym">Phaseolus multiflorus</name>
    <dbReference type="NCBI Taxonomy" id="3886"/>
    <lineage>
        <taxon>Eukaryota</taxon>
        <taxon>Viridiplantae</taxon>
        <taxon>Streptophyta</taxon>
        <taxon>Embryophyta</taxon>
        <taxon>Tracheophyta</taxon>
        <taxon>Spermatophyta</taxon>
        <taxon>Magnoliopsida</taxon>
        <taxon>eudicotyledons</taxon>
        <taxon>Gunneridae</taxon>
        <taxon>Pentapetalae</taxon>
        <taxon>rosids</taxon>
        <taxon>fabids</taxon>
        <taxon>Fabales</taxon>
        <taxon>Fabaceae</taxon>
        <taxon>Papilionoideae</taxon>
        <taxon>50 kb inversion clade</taxon>
        <taxon>NPAAA clade</taxon>
        <taxon>indigoferoid/millettioid clade</taxon>
        <taxon>Phaseoleae</taxon>
        <taxon>Phaseolus</taxon>
    </lineage>
</organism>
<comment type="caution">
    <text evidence="2">The sequence shown here is derived from an EMBL/GenBank/DDBJ whole genome shotgun (WGS) entry which is preliminary data.</text>
</comment>
<accession>A0AAN9RDJ8</accession>
<dbReference type="Proteomes" id="UP001374584">
    <property type="component" value="Unassembled WGS sequence"/>
</dbReference>
<reference evidence="2 3" key="1">
    <citation type="submission" date="2024-01" db="EMBL/GenBank/DDBJ databases">
        <title>The genomes of 5 underutilized Papilionoideae crops provide insights into root nodulation and disease resistanc.</title>
        <authorList>
            <person name="Jiang F."/>
        </authorList>
    </citation>
    <scope>NUCLEOTIDE SEQUENCE [LARGE SCALE GENOMIC DNA]</scope>
    <source>
        <strain evidence="2">JINMINGXINNONG_FW02</strain>
        <tissue evidence="2">Leaves</tissue>
    </source>
</reference>
<feature type="region of interest" description="Disordered" evidence="1">
    <location>
        <begin position="84"/>
        <end position="117"/>
    </location>
</feature>
<sequence length="117" mass="13292">MTFFQHCHACVAKTTWHAYPQARHSFVPVVFLRCSTHEKEIINLSDDDDDADGCKYQGLHREKATSQTIGENEDAQRVETIKRKHASDIEISTPTSTSYDDLFEMDTSKRSKTSLPG</sequence>
<gene>
    <name evidence="2" type="ORF">VNO80_05297</name>
</gene>
<name>A0AAN9RDJ8_PHACN</name>
<evidence type="ECO:0000313" key="3">
    <source>
        <dbReference type="Proteomes" id="UP001374584"/>
    </source>
</evidence>